<evidence type="ECO:0000256" key="1">
    <source>
        <dbReference type="ARBA" id="ARBA00002190"/>
    </source>
</evidence>
<keyword evidence="7" id="KW-1185">Reference proteome</keyword>
<protein>
    <recommendedName>
        <fullName evidence="8">Transposase</fullName>
    </recommendedName>
</protein>
<evidence type="ECO:0000313" key="6">
    <source>
        <dbReference type="EMBL" id="MBB3899882.1"/>
    </source>
</evidence>
<comment type="caution">
    <text evidence="6">The sequence shown here is derived from an EMBL/GenBank/DDBJ whole genome shotgun (WGS) entry which is preliminary data.</text>
</comment>
<dbReference type="EMBL" id="JACIDJ010000007">
    <property type="protein sequence ID" value="MBB3899882.1"/>
    <property type="molecule type" value="Genomic_DNA"/>
</dbReference>
<keyword evidence="4" id="KW-0238">DNA-binding</keyword>
<evidence type="ECO:0000256" key="5">
    <source>
        <dbReference type="ARBA" id="ARBA00023172"/>
    </source>
</evidence>
<evidence type="ECO:0008006" key="8">
    <source>
        <dbReference type="Google" id="ProtNLM"/>
    </source>
</evidence>
<dbReference type="InterPro" id="IPR001207">
    <property type="entry name" value="Transposase_mutator"/>
</dbReference>
<gene>
    <name evidence="6" type="ORF">GGQ83_003349</name>
</gene>
<evidence type="ECO:0000256" key="4">
    <source>
        <dbReference type="ARBA" id="ARBA00023125"/>
    </source>
</evidence>
<accession>A0A840AG65</accession>
<evidence type="ECO:0000256" key="3">
    <source>
        <dbReference type="ARBA" id="ARBA00022578"/>
    </source>
</evidence>
<name>A0A840AG65_9PROT</name>
<dbReference type="GO" id="GO:0003677">
    <property type="term" value="F:DNA binding"/>
    <property type="evidence" value="ECO:0007669"/>
    <property type="project" value="UniProtKB-KW"/>
</dbReference>
<evidence type="ECO:0000313" key="7">
    <source>
        <dbReference type="Proteomes" id="UP000553193"/>
    </source>
</evidence>
<reference evidence="6 7" key="1">
    <citation type="submission" date="2020-08" db="EMBL/GenBank/DDBJ databases">
        <title>Genomic Encyclopedia of Type Strains, Phase IV (KMG-IV): sequencing the most valuable type-strain genomes for metagenomic binning, comparative biology and taxonomic classification.</title>
        <authorList>
            <person name="Goeker M."/>
        </authorList>
    </citation>
    <scope>NUCLEOTIDE SEQUENCE [LARGE SCALE GENOMIC DNA]</scope>
    <source>
        <strain evidence="6 7">DSM 19979</strain>
    </source>
</reference>
<sequence length="154" mass="17325">MIEFAGLHLMDLEVGDVTGFVHSECSPDRLVQRNGYRDRDWQARASTVELRIDKLRRGSDFPAFLTPCRTAEKALTAVIHEACVHGISVRFVGDLVRAMGAEEDQPRPSLAPLRRGRRTHRDFLVRLMRATGLASGWMPPTRKFARLVASSALR</sequence>
<keyword evidence="5" id="KW-0233">DNA recombination</keyword>
<comment type="similarity">
    <text evidence="2">Belongs to the transposase mutator family.</text>
</comment>
<proteinExistence type="inferred from homology"/>
<dbReference type="AlphaFoldDB" id="A0A840AG65"/>
<comment type="function">
    <text evidence="1">Required for the transposition of the insertion element.</text>
</comment>
<dbReference type="Proteomes" id="UP000553193">
    <property type="component" value="Unassembled WGS sequence"/>
</dbReference>
<dbReference type="GO" id="GO:0004803">
    <property type="term" value="F:transposase activity"/>
    <property type="evidence" value="ECO:0007669"/>
    <property type="project" value="InterPro"/>
</dbReference>
<keyword evidence="3" id="KW-0815">Transposition</keyword>
<organism evidence="6 7">
    <name type="scientific">Roseococcus suduntuyensis</name>
    <dbReference type="NCBI Taxonomy" id="455361"/>
    <lineage>
        <taxon>Bacteria</taxon>
        <taxon>Pseudomonadati</taxon>
        <taxon>Pseudomonadota</taxon>
        <taxon>Alphaproteobacteria</taxon>
        <taxon>Acetobacterales</taxon>
        <taxon>Roseomonadaceae</taxon>
        <taxon>Roseococcus</taxon>
    </lineage>
</organism>
<dbReference type="GO" id="GO:0006313">
    <property type="term" value="P:DNA transposition"/>
    <property type="evidence" value="ECO:0007669"/>
    <property type="project" value="InterPro"/>
</dbReference>
<evidence type="ECO:0000256" key="2">
    <source>
        <dbReference type="ARBA" id="ARBA00010961"/>
    </source>
</evidence>
<dbReference type="Pfam" id="PF00872">
    <property type="entry name" value="Transposase_mut"/>
    <property type="match status" value="1"/>
</dbReference>